<dbReference type="SUPFAM" id="SSF56784">
    <property type="entry name" value="HAD-like"/>
    <property type="match status" value="1"/>
</dbReference>
<evidence type="ECO:0000313" key="5">
    <source>
        <dbReference type="EMBL" id="MBM7588032.1"/>
    </source>
</evidence>
<dbReference type="InterPro" id="IPR051400">
    <property type="entry name" value="HAD-like_hydrolase"/>
</dbReference>
<name>A0ABS2NJJ5_9BACI</name>
<proteinExistence type="predicted"/>
<dbReference type="Gene3D" id="1.10.150.520">
    <property type="match status" value="1"/>
</dbReference>
<organism evidence="5 6">
    <name type="scientific">Rossellomorea pakistanensis</name>
    <dbReference type="NCBI Taxonomy" id="992288"/>
    <lineage>
        <taxon>Bacteria</taxon>
        <taxon>Bacillati</taxon>
        <taxon>Bacillota</taxon>
        <taxon>Bacilli</taxon>
        <taxon>Bacillales</taxon>
        <taxon>Bacillaceae</taxon>
        <taxon>Rossellomorea</taxon>
    </lineage>
</organism>
<dbReference type="RefSeq" id="WP_205175387.1">
    <property type="nucleotide sequence ID" value="NZ_JAFBDZ010000007.1"/>
</dbReference>
<dbReference type="PANTHER" id="PTHR46470">
    <property type="entry name" value="N-ACYLNEURAMINATE-9-PHOSPHATASE"/>
    <property type="match status" value="1"/>
</dbReference>
<keyword evidence="3 5" id="KW-0378">Hydrolase</keyword>
<dbReference type="InterPro" id="IPR023214">
    <property type="entry name" value="HAD_sf"/>
</dbReference>
<evidence type="ECO:0000256" key="3">
    <source>
        <dbReference type="ARBA" id="ARBA00022801"/>
    </source>
</evidence>
<evidence type="ECO:0000256" key="4">
    <source>
        <dbReference type="ARBA" id="ARBA00022842"/>
    </source>
</evidence>
<dbReference type="SFLD" id="SFLDS00003">
    <property type="entry name" value="Haloacid_Dehalogenase"/>
    <property type="match status" value="1"/>
</dbReference>
<comment type="caution">
    <text evidence="5">The sequence shown here is derived from an EMBL/GenBank/DDBJ whole genome shotgun (WGS) entry which is preliminary data.</text>
</comment>
<dbReference type="SFLD" id="SFLDG01129">
    <property type="entry name" value="C1.5:_HAD__Beta-PGM__Phosphata"/>
    <property type="match status" value="1"/>
</dbReference>
<dbReference type="InterPro" id="IPR041492">
    <property type="entry name" value="HAD_2"/>
</dbReference>
<dbReference type="Pfam" id="PF13419">
    <property type="entry name" value="HAD_2"/>
    <property type="match status" value="1"/>
</dbReference>
<keyword evidence="4" id="KW-0460">Magnesium</keyword>
<gene>
    <name evidence="5" type="ORF">JOC86_004607</name>
</gene>
<dbReference type="Gene3D" id="3.40.50.1000">
    <property type="entry name" value="HAD superfamily/HAD-like"/>
    <property type="match status" value="1"/>
</dbReference>
<evidence type="ECO:0000313" key="6">
    <source>
        <dbReference type="Proteomes" id="UP001646157"/>
    </source>
</evidence>
<dbReference type="PRINTS" id="PR00413">
    <property type="entry name" value="HADHALOGNASE"/>
</dbReference>
<accession>A0ABS2NJJ5</accession>
<dbReference type="PANTHER" id="PTHR46470:SF2">
    <property type="entry name" value="GLYCERALDEHYDE 3-PHOSPHATE PHOSPHATASE"/>
    <property type="match status" value="1"/>
</dbReference>
<dbReference type="InterPro" id="IPR036412">
    <property type="entry name" value="HAD-like_sf"/>
</dbReference>
<keyword evidence="6" id="KW-1185">Reference proteome</keyword>
<evidence type="ECO:0000256" key="1">
    <source>
        <dbReference type="ARBA" id="ARBA00001946"/>
    </source>
</evidence>
<keyword evidence="2" id="KW-0479">Metal-binding</keyword>
<dbReference type="Proteomes" id="UP001646157">
    <property type="component" value="Unassembled WGS sequence"/>
</dbReference>
<dbReference type="NCBIfam" id="TIGR01509">
    <property type="entry name" value="HAD-SF-IA-v3"/>
    <property type="match status" value="1"/>
</dbReference>
<evidence type="ECO:0000256" key="2">
    <source>
        <dbReference type="ARBA" id="ARBA00022723"/>
    </source>
</evidence>
<dbReference type="GO" id="GO:0016787">
    <property type="term" value="F:hydrolase activity"/>
    <property type="evidence" value="ECO:0007669"/>
    <property type="project" value="UniProtKB-KW"/>
</dbReference>
<comment type="cofactor">
    <cofactor evidence="1">
        <name>Mg(2+)</name>
        <dbReference type="ChEBI" id="CHEBI:18420"/>
    </cofactor>
</comment>
<dbReference type="InterPro" id="IPR006439">
    <property type="entry name" value="HAD-SF_hydro_IA"/>
</dbReference>
<dbReference type="NCBIfam" id="TIGR01549">
    <property type="entry name" value="HAD-SF-IA-v1"/>
    <property type="match status" value="1"/>
</dbReference>
<dbReference type="EMBL" id="JAFBDZ010000007">
    <property type="protein sequence ID" value="MBM7588032.1"/>
    <property type="molecule type" value="Genomic_DNA"/>
</dbReference>
<sequence length="221" mass="25583">MKAILFDLDRTLHDRDASVQNFLKYQSDWLLRDHPSLDVEAFKERFFVHEKGGYVWKDIVYEKLVEEFSLEVTGEQLLADYVDHFAQHSQEMKGASELLTFLKNQGFKLGMITNGKGAFQDATIDSLKIRDFFDVILISEYEGIKKPDPFLFEKATQVLGLTPKECVYVGDHYENDIVAAKRVGLKTIWLTNKEIAPCFSEAERIIRSLEEWLKELIRAVP</sequence>
<reference evidence="5 6" key="1">
    <citation type="submission" date="2021-01" db="EMBL/GenBank/DDBJ databases">
        <title>Genomic Encyclopedia of Type Strains, Phase IV (KMG-IV): sequencing the most valuable type-strain genomes for metagenomic binning, comparative biology and taxonomic classification.</title>
        <authorList>
            <person name="Goeker M."/>
        </authorList>
    </citation>
    <scope>NUCLEOTIDE SEQUENCE [LARGE SCALE GENOMIC DNA]</scope>
    <source>
        <strain evidence="5 6">DSM 24834</strain>
    </source>
</reference>
<dbReference type="NCBIfam" id="TIGR01662">
    <property type="entry name" value="HAD-SF-IIIA"/>
    <property type="match status" value="1"/>
</dbReference>
<protein>
    <submittedName>
        <fullName evidence="5">Hydrolase of the HAD superfamily</fullName>
    </submittedName>
</protein>
<dbReference type="InterPro" id="IPR006549">
    <property type="entry name" value="HAD-SF_hydro_IIIA"/>
</dbReference>